<evidence type="ECO:0000259" key="7">
    <source>
        <dbReference type="Pfam" id="PF02687"/>
    </source>
</evidence>
<feature type="domain" description="ABC3 transporter permease C-terminal" evidence="7">
    <location>
        <begin position="64"/>
        <end position="184"/>
    </location>
</feature>
<feature type="transmembrane region" description="Helical" evidence="6">
    <location>
        <begin position="236"/>
        <end position="259"/>
    </location>
</feature>
<comment type="similarity">
    <text evidence="6">Belongs to the ABC-4 integral membrane protein family.</text>
</comment>
<comment type="subcellular location">
    <subcellularLocation>
        <location evidence="1 6">Cell membrane</location>
        <topology evidence="1 6">Multi-pass membrane protein</topology>
    </subcellularLocation>
</comment>
<dbReference type="EMBL" id="FOAT01000009">
    <property type="protein sequence ID" value="SEL00943.1"/>
    <property type="molecule type" value="Genomic_DNA"/>
</dbReference>
<dbReference type="InterPro" id="IPR003838">
    <property type="entry name" value="ABC3_permease_C"/>
</dbReference>
<keyword evidence="2 6" id="KW-1003">Cell membrane</keyword>
<evidence type="ECO:0000256" key="1">
    <source>
        <dbReference type="ARBA" id="ARBA00004651"/>
    </source>
</evidence>
<dbReference type="InterPro" id="IPR027022">
    <property type="entry name" value="ABC_permease_BceB-typ"/>
</dbReference>
<evidence type="ECO:0000313" key="9">
    <source>
        <dbReference type="Proteomes" id="UP000186015"/>
    </source>
</evidence>
<feature type="transmembrane region" description="Helical" evidence="6">
    <location>
        <begin position="109"/>
        <end position="142"/>
    </location>
</feature>
<dbReference type="InterPro" id="IPR052536">
    <property type="entry name" value="ABC-4_Integral_Memb_Prot"/>
</dbReference>
<gene>
    <name evidence="8" type="ORF">SAMN05216469_109109</name>
</gene>
<organism evidence="8 9">
    <name type="scientific">Ruminococcus albus</name>
    <dbReference type="NCBI Taxonomy" id="1264"/>
    <lineage>
        <taxon>Bacteria</taxon>
        <taxon>Bacillati</taxon>
        <taxon>Bacillota</taxon>
        <taxon>Clostridia</taxon>
        <taxon>Eubacteriales</taxon>
        <taxon>Oscillospiraceae</taxon>
        <taxon>Ruminococcus</taxon>
    </lineage>
</organism>
<feature type="transmembrane region" description="Helical" evidence="6">
    <location>
        <begin position="162"/>
        <end position="183"/>
    </location>
</feature>
<dbReference type="Pfam" id="PF02687">
    <property type="entry name" value="FtsX"/>
    <property type="match status" value="1"/>
</dbReference>
<dbReference type="PANTHER" id="PTHR46795:SF3">
    <property type="entry name" value="ABC TRANSPORTER PERMEASE"/>
    <property type="match status" value="1"/>
</dbReference>
<reference evidence="8 9" key="1">
    <citation type="submission" date="2016-10" db="EMBL/GenBank/DDBJ databases">
        <authorList>
            <person name="de Groot N.N."/>
        </authorList>
    </citation>
    <scope>NUCLEOTIDE SEQUENCE [LARGE SCALE GENOMIC DNA]</scope>
    <source>
        <strain evidence="8 9">KH2T6</strain>
    </source>
</reference>
<dbReference type="GO" id="GO:0005886">
    <property type="term" value="C:plasma membrane"/>
    <property type="evidence" value="ECO:0007669"/>
    <property type="project" value="UniProtKB-SubCell"/>
</dbReference>
<dbReference type="AlphaFoldDB" id="A0A1H7LPQ4"/>
<dbReference type="RefSeq" id="WP_074833832.1">
    <property type="nucleotide sequence ID" value="NZ_FOAT01000009.1"/>
</dbReference>
<protein>
    <submittedName>
        <fullName evidence="8">Putative ABC transport system permease protein</fullName>
    </submittedName>
</protein>
<evidence type="ECO:0000256" key="2">
    <source>
        <dbReference type="ARBA" id="ARBA00022475"/>
    </source>
</evidence>
<accession>A0A1H7LPQ4</accession>
<evidence type="ECO:0000256" key="3">
    <source>
        <dbReference type="ARBA" id="ARBA00022692"/>
    </source>
</evidence>
<feature type="transmembrane region" description="Helical" evidence="6">
    <location>
        <begin position="606"/>
        <end position="626"/>
    </location>
</feature>
<dbReference type="PIRSF" id="PIRSF018968">
    <property type="entry name" value="ABC_permease_BceB"/>
    <property type="match status" value="1"/>
</dbReference>
<feature type="transmembrane region" description="Helical" evidence="6">
    <location>
        <begin position="543"/>
        <end position="570"/>
    </location>
</feature>
<evidence type="ECO:0000256" key="4">
    <source>
        <dbReference type="ARBA" id="ARBA00022989"/>
    </source>
</evidence>
<feature type="transmembrane region" description="Helical" evidence="6">
    <location>
        <begin position="17"/>
        <end position="37"/>
    </location>
</feature>
<evidence type="ECO:0000256" key="6">
    <source>
        <dbReference type="PIRNR" id="PIRNR018968"/>
    </source>
</evidence>
<sequence length="672" mass="75006">MLFKLSVSNIRRSLRDYAIYFFTLMIGVSVFYVFNAIGGQAAMMRINDSSYEVVDLLRTVLSGISVFVAGVLGLLIVYASRFLMKRRKREFALYMTLGMSKGSISRLLLIETVIIGLGSLAAGLLVGIGLSQLMSALVANLFEADMTAYKFNVSTEAIVKTILYFAVMYLVVMVFNSIVITKMKLIDLMQSGRRSEQIKLKKPIVCVLIFIAAVIALSIAYYNVTVGYNDLNEDKFIGSVITGIISTFFIFWSVSGMLLRTVMSVKGMYYRSLNSFTFRQISSKVNTMVMSMTVICLMLFVTICMLAAAFTIRNSMNSNIKELCPADFEARVFIYSDERADDLETMYKEAGEDITSDFSEYAHFYGYTDEGFTFERSLGDKAEEIKAQYPNMMFDSTEDLVKVSDYNALMRLYGREELELEDDSFIVLCNYGSAKAMRDTALEKGNEINVFGKTLRSQYSGCVDGFISLSSNKANFGIIIVPDDVVDESCVHNEYFIGNYLSEDKEAAEKTVNEKYDRITASTDTEGNYFVRDSKIAIKAASVGIGAIATFVGLYIGLVFLIASGAVLALKELSESVDSVGRYEMLRKIGADEKDLGKSLLRQTGIFFLIPLLLACLHSVFGMRFAARTLEVFGTENIGQSMTVTTLIILMIYGGYFLITFFSSKSIVKERR</sequence>
<keyword evidence="3 6" id="KW-0812">Transmembrane</keyword>
<proteinExistence type="inferred from homology"/>
<dbReference type="Proteomes" id="UP000186015">
    <property type="component" value="Unassembled WGS sequence"/>
</dbReference>
<feature type="transmembrane region" description="Helical" evidence="6">
    <location>
        <begin position="289"/>
        <end position="312"/>
    </location>
</feature>
<keyword evidence="5 6" id="KW-0472">Membrane</keyword>
<feature type="transmembrane region" description="Helical" evidence="6">
    <location>
        <begin position="204"/>
        <end position="224"/>
    </location>
</feature>
<feature type="transmembrane region" description="Helical" evidence="6">
    <location>
        <begin position="57"/>
        <end position="79"/>
    </location>
</feature>
<dbReference type="OrthoDB" id="9781780at2"/>
<keyword evidence="6" id="KW-0813">Transport</keyword>
<dbReference type="PANTHER" id="PTHR46795">
    <property type="entry name" value="ABC TRANSPORTER PERMEASE-RELATED-RELATED"/>
    <property type="match status" value="1"/>
</dbReference>
<evidence type="ECO:0000256" key="5">
    <source>
        <dbReference type="ARBA" id="ARBA00023136"/>
    </source>
</evidence>
<dbReference type="GO" id="GO:0055085">
    <property type="term" value="P:transmembrane transport"/>
    <property type="evidence" value="ECO:0007669"/>
    <property type="project" value="UniProtKB-UniRule"/>
</dbReference>
<evidence type="ECO:0000313" key="8">
    <source>
        <dbReference type="EMBL" id="SEL00943.1"/>
    </source>
</evidence>
<feature type="transmembrane region" description="Helical" evidence="6">
    <location>
        <begin position="638"/>
        <end position="662"/>
    </location>
</feature>
<name>A0A1H7LPQ4_RUMAL</name>
<keyword evidence="4 6" id="KW-1133">Transmembrane helix</keyword>